<evidence type="ECO:0000256" key="2">
    <source>
        <dbReference type="SAM" id="MobiDB-lite"/>
    </source>
</evidence>
<evidence type="ECO:0000313" key="4">
    <source>
        <dbReference type="Proteomes" id="UP000092666"/>
    </source>
</evidence>
<comment type="similarity">
    <text evidence="1">Belongs to the reverse transcriptase family. Telomerase subfamily.</text>
</comment>
<comment type="catalytic activity">
    <reaction evidence="1">
        <text>DNA(n) + a 2'-deoxyribonucleoside 5'-triphosphate = DNA(n+1) + diphosphate</text>
        <dbReference type="Rhea" id="RHEA:22508"/>
        <dbReference type="Rhea" id="RHEA-COMP:17339"/>
        <dbReference type="Rhea" id="RHEA-COMP:17340"/>
        <dbReference type="ChEBI" id="CHEBI:33019"/>
        <dbReference type="ChEBI" id="CHEBI:61560"/>
        <dbReference type="ChEBI" id="CHEBI:173112"/>
        <dbReference type="EC" id="2.7.7.49"/>
    </reaction>
</comment>
<dbReference type="AlphaFoldDB" id="A0A1B9GVU9"/>
<dbReference type="EC" id="2.7.7.49" evidence="1"/>
<sequence length="345" mass="38347">MPRDSHRRKDDNTSGTRMSGQPSSMRHKTLSAYYPSIQSLDTLLSSSVFSSESQQRTNTQRIVPPPFSSGSDRSSPWSKATDTKAYTNLLEDTLCCFPSTQARSSLISKILEKRGRTSASLAPADHRTRSFGSTETATGTSSVVVAEPIDGRRRAEGTQQEAIDRILRDLGRATFGTGGGKNVLLAGNRYSAYELPVNLVRPHVENRYVHSPASVLRQTTWKLLRSRIGDEAFRLILTHASIFLPVGNNCYTQLTGEPIYDLYDRSQVIRNKDKNQDQDQDRAQNVIIGNAVHRRGTKRRRKASSCNSRKRVKSDPATEDLQAMPARALGSVQSSKTPKTPNRPR</sequence>
<feature type="region of interest" description="Disordered" evidence="2">
    <location>
        <begin position="118"/>
        <end position="137"/>
    </location>
</feature>
<keyword evidence="1" id="KW-0479">Metal-binding</keyword>
<name>A0A1B9GVU9_9TREE</name>
<reference evidence="4" key="2">
    <citation type="submission" date="2013-12" db="EMBL/GenBank/DDBJ databases">
        <title>Evolution of pathogenesis and genome organization in the Tremellales.</title>
        <authorList>
            <person name="Cuomo C."/>
            <person name="Litvintseva A."/>
            <person name="Heitman J."/>
            <person name="Chen Y."/>
            <person name="Sun S."/>
            <person name="Springer D."/>
            <person name="Dromer F."/>
            <person name="Young S."/>
            <person name="Zeng Q."/>
            <person name="Chapman S."/>
            <person name="Gujja S."/>
            <person name="Saif S."/>
            <person name="Birren B."/>
        </authorList>
    </citation>
    <scope>NUCLEOTIDE SEQUENCE [LARGE SCALE GENOMIC DNA]</scope>
    <source>
        <strain evidence="4">BCC8398</strain>
    </source>
</reference>
<dbReference type="GO" id="GO:0042162">
    <property type="term" value="F:telomeric DNA binding"/>
    <property type="evidence" value="ECO:0007669"/>
    <property type="project" value="TreeGrafter"/>
</dbReference>
<dbReference type="GO" id="GO:0000781">
    <property type="term" value="C:chromosome, telomeric region"/>
    <property type="evidence" value="ECO:0007669"/>
    <property type="project" value="UniProtKB-SubCell"/>
</dbReference>
<protein>
    <recommendedName>
        <fullName evidence="1">Telomerase reverse transcriptase</fullName>
        <ecNumber evidence="1">2.7.7.49</ecNumber>
    </recommendedName>
    <alternativeName>
        <fullName evidence="1">Telomerase catalytic subunit</fullName>
    </alternativeName>
</protein>
<feature type="compositionally biased region" description="Basic residues" evidence="2">
    <location>
        <begin position="294"/>
        <end position="312"/>
    </location>
</feature>
<keyword evidence="4" id="KW-1185">Reference proteome</keyword>
<keyword evidence="1" id="KW-0158">Chromosome</keyword>
<keyword evidence="1" id="KW-0460">Magnesium</keyword>
<keyword evidence="1" id="KW-0695">RNA-directed DNA polymerase</keyword>
<dbReference type="PANTHER" id="PTHR12066">
    <property type="entry name" value="TELOMERASE REVERSE TRANSCRIPTASE"/>
    <property type="match status" value="1"/>
</dbReference>
<evidence type="ECO:0000256" key="1">
    <source>
        <dbReference type="RuleBase" id="RU365061"/>
    </source>
</evidence>
<dbReference type="Proteomes" id="UP000092666">
    <property type="component" value="Unassembled WGS sequence"/>
</dbReference>
<feature type="region of interest" description="Disordered" evidence="2">
    <location>
        <begin position="294"/>
        <end position="345"/>
    </location>
</feature>
<keyword evidence="1" id="KW-0539">Nucleus</keyword>
<comment type="subcellular location">
    <subcellularLocation>
        <location evidence="1">Nucleus</location>
    </subcellularLocation>
    <subcellularLocation>
        <location evidence="1">Chromosome</location>
        <location evidence="1">Telomere</location>
    </subcellularLocation>
</comment>
<feature type="compositionally biased region" description="Polar residues" evidence="2">
    <location>
        <begin position="68"/>
        <end position="79"/>
    </location>
</feature>
<feature type="region of interest" description="Disordered" evidence="2">
    <location>
        <begin position="1"/>
        <end position="31"/>
    </location>
</feature>
<evidence type="ECO:0000313" key="3">
    <source>
        <dbReference type="EMBL" id="OCF35152.1"/>
    </source>
</evidence>
<dbReference type="EMBL" id="KI669500">
    <property type="protein sequence ID" value="OCF35152.1"/>
    <property type="molecule type" value="Genomic_DNA"/>
</dbReference>
<keyword evidence="1" id="KW-0779">Telomere</keyword>
<dbReference type="InterPro" id="IPR003545">
    <property type="entry name" value="Telomerase_RT"/>
</dbReference>
<comment type="function">
    <text evidence="1">Telomerase is a ribonucleoprotein enzyme essential for the replication of chromosome termini in most eukaryotes. It elongates telomeres. It is a reverse transcriptase that adds simple sequence repeats to chromosome ends by copying a template sequence within the RNA component of the enzyme.</text>
</comment>
<accession>A0A1B9GVU9</accession>
<gene>
    <name evidence="3" type="ORF">I316_03194</name>
</gene>
<dbReference type="PANTHER" id="PTHR12066:SF0">
    <property type="entry name" value="TELOMERASE REVERSE TRANSCRIPTASE"/>
    <property type="match status" value="1"/>
</dbReference>
<feature type="compositionally biased region" description="Basic and acidic residues" evidence="2">
    <location>
        <begin position="1"/>
        <end position="12"/>
    </location>
</feature>
<dbReference type="GO" id="GO:0070034">
    <property type="term" value="F:telomerase RNA binding"/>
    <property type="evidence" value="ECO:0007669"/>
    <property type="project" value="TreeGrafter"/>
</dbReference>
<keyword evidence="1" id="KW-0808">Transferase</keyword>
<dbReference type="STRING" id="1296120.A0A1B9GVU9"/>
<feature type="compositionally biased region" description="Polar residues" evidence="2">
    <location>
        <begin position="13"/>
        <end position="24"/>
    </location>
</feature>
<dbReference type="GO" id="GO:0046872">
    <property type="term" value="F:metal ion binding"/>
    <property type="evidence" value="ECO:0007669"/>
    <property type="project" value="UniProtKB-KW"/>
</dbReference>
<dbReference type="GO" id="GO:0003720">
    <property type="term" value="F:telomerase activity"/>
    <property type="evidence" value="ECO:0007669"/>
    <property type="project" value="InterPro"/>
</dbReference>
<dbReference type="GO" id="GO:0007004">
    <property type="term" value="P:telomere maintenance via telomerase"/>
    <property type="evidence" value="ECO:0007669"/>
    <property type="project" value="TreeGrafter"/>
</dbReference>
<feature type="compositionally biased region" description="Polar residues" evidence="2">
    <location>
        <begin position="331"/>
        <end position="345"/>
    </location>
</feature>
<feature type="region of interest" description="Disordered" evidence="2">
    <location>
        <begin position="51"/>
        <end position="79"/>
    </location>
</feature>
<proteinExistence type="inferred from homology"/>
<dbReference type="GO" id="GO:0000333">
    <property type="term" value="C:telomerase catalytic core complex"/>
    <property type="evidence" value="ECO:0007669"/>
    <property type="project" value="TreeGrafter"/>
</dbReference>
<reference evidence="3 4" key="1">
    <citation type="submission" date="2013-07" db="EMBL/GenBank/DDBJ databases">
        <title>The Genome Sequence of Cryptococcus heveanensis BCC8398.</title>
        <authorList>
            <consortium name="The Broad Institute Genome Sequencing Platform"/>
            <person name="Cuomo C."/>
            <person name="Litvintseva A."/>
            <person name="Chen Y."/>
            <person name="Heitman J."/>
            <person name="Sun S."/>
            <person name="Springer D."/>
            <person name="Dromer F."/>
            <person name="Young S.K."/>
            <person name="Zeng Q."/>
            <person name="Gargeya S."/>
            <person name="Fitzgerald M."/>
            <person name="Abouelleil A."/>
            <person name="Alvarado L."/>
            <person name="Berlin A.M."/>
            <person name="Chapman S.B."/>
            <person name="Dewar J."/>
            <person name="Goldberg J."/>
            <person name="Griggs A."/>
            <person name="Gujja S."/>
            <person name="Hansen M."/>
            <person name="Howarth C."/>
            <person name="Imamovic A."/>
            <person name="Larimer J."/>
            <person name="McCowan C."/>
            <person name="Murphy C."/>
            <person name="Pearson M."/>
            <person name="Priest M."/>
            <person name="Roberts A."/>
            <person name="Saif S."/>
            <person name="Shea T."/>
            <person name="Sykes S."/>
            <person name="Wortman J."/>
            <person name="Nusbaum C."/>
            <person name="Birren B."/>
        </authorList>
    </citation>
    <scope>NUCLEOTIDE SEQUENCE [LARGE SCALE GENOMIC DNA]</scope>
    <source>
        <strain evidence="3 4">BCC8398</strain>
    </source>
</reference>
<organism evidence="3 4">
    <name type="scientific">Kwoniella heveanensis BCC8398</name>
    <dbReference type="NCBI Taxonomy" id="1296120"/>
    <lineage>
        <taxon>Eukaryota</taxon>
        <taxon>Fungi</taxon>
        <taxon>Dikarya</taxon>
        <taxon>Basidiomycota</taxon>
        <taxon>Agaricomycotina</taxon>
        <taxon>Tremellomycetes</taxon>
        <taxon>Tremellales</taxon>
        <taxon>Cryptococcaceae</taxon>
        <taxon>Kwoniella</taxon>
    </lineage>
</organism>
<dbReference type="OrthoDB" id="289721at2759"/>
<keyword evidence="1" id="KW-0548">Nucleotidyltransferase</keyword>